<evidence type="ECO:0000313" key="2">
    <source>
        <dbReference type="EMBL" id="CAH9083558.1"/>
    </source>
</evidence>
<evidence type="ECO:0008006" key="4">
    <source>
        <dbReference type="Google" id="ProtNLM"/>
    </source>
</evidence>
<organism evidence="2 3">
    <name type="scientific">Cuscuta europaea</name>
    <name type="common">European dodder</name>
    <dbReference type="NCBI Taxonomy" id="41803"/>
    <lineage>
        <taxon>Eukaryota</taxon>
        <taxon>Viridiplantae</taxon>
        <taxon>Streptophyta</taxon>
        <taxon>Embryophyta</taxon>
        <taxon>Tracheophyta</taxon>
        <taxon>Spermatophyta</taxon>
        <taxon>Magnoliopsida</taxon>
        <taxon>eudicotyledons</taxon>
        <taxon>Gunneridae</taxon>
        <taxon>Pentapetalae</taxon>
        <taxon>asterids</taxon>
        <taxon>lamiids</taxon>
        <taxon>Solanales</taxon>
        <taxon>Convolvulaceae</taxon>
        <taxon>Cuscuteae</taxon>
        <taxon>Cuscuta</taxon>
        <taxon>Cuscuta subgen. Cuscuta</taxon>
    </lineage>
</organism>
<evidence type="ECO:0000256" key="1">
    <source>
        <dbReference type="SAM" id="Phobius"/>
    </source>
</evidence>
<feature type="transmembrane region" description="Helical" evidence="1">
    <location>
        <begin position="83"/>
        <end position="102"/>
    </location>
</feature>
<keyword evidence="1" id="KW-0812">Transmembrane</keyword>
<accession>A0A9P1E7A3</accession>
<proteinExistence type="predicted"/>
<keyword evidence="1" id="KW-1133">Transmembrane helix</keyword>
<dbReference type="Proteomes" id="UP001152484">
    <property type="component" value="Unassembled WGS sequence"/>
</dbReference>
<name>A0A9P1E7A3_CUSEU</name>
<feature type="transmembrane region" description="Helical" evidence="1">
    <location>
        <begin position="56"/>
        <end position="77"/>
    </location>
</feature>
<comment type="caution">
    <text evidence="2">The sequence shown here is derived from an EMBL/GenBank/DDBJ whole genome shotgun (WGS) entry which is preliminary data.</text>
</comment>
<dbReference type="EMBL" id="CAMAPE010000017">
    <property type="protein sequence ID" value="CAH9083558.1"/>
    <property type="molecule type" value="Genomic_DNA"/>
</dbReference>
<sequence>MGKTIKQVLLQYQKSQLSPRTSKTTDHILQLVKNNQLDLLTGKQPVTQLTYTRGNLFIFIFSIFLCLFPLLFRMAVFSRQPPTATSFSLSFFLSFFLSFLNLDPSFILHFRKFSDSEEDK</sequence>
<keyword evidence="1" id="KW-0472">Membrane</keyword>
<dbReference type="AlphaFoldDB" id="A0A9P1E7A3"/>
<evidence type="ECO:0000313" key="3">
    <source>
        <dbReference type="Proteomes" id="UP001152484"/>
    </source>
</evidence>
<protein>
    <recommendedName>
        <fullName evidence="4">Transmembrane protein</fullName>
    </recommendedName>
</protein>
<gene>
    <name evidence="2" type="ORF">CEURO_LOCUS8657</name>
</gene>
<keyword evidence="3" id="KW-1185">Reference proteome</keyword>
<reference evidence="2" key="1">
    <citation type="submission" date="2022-07" db="EMBL/GenBank/DDBJ databases">
        <authorList>
            <person name="Macas J."/>
            <person name="Novak P."/>
            <person name="Neumann P."/>
        </authorList>
    </citation>
    <scope>NUCLEOTIDE SEQUENCE</scope>
</reference>